<proteinExistence type="predicted"/>
<protein>
    <submittedName>
        <fullName evidence="2">Uncharacterized protein</fullName>
    </submittedName>
</protein>
<name>A0AA40AGJ6_9PEZI</name>
<sequence>MGKVVDISGVRQRTPSRSSPSVATPVAPHVVRSLVRARVFATRLLVHSLPPYVKTVSLPSLLRRTFAAATMEPASRAERFFRHPHSLNFFLHSISEASKLCTSFITFSVSLSVMSSSMYSCCNLGRSFSQFNCPYLDRRFLDSGESSREGDEWLMSALLSPQGCDAFHSPLTECRNLKLIWVLVL</sequence>
<feature type="compositionally biased region" description="Polar residues" evidence="1">
    <location>
        <begin position="11"/>
        <end position="22"/>
    </location>
</feature>
<dbReference type="Proteomes" id="UP001172102">
    <property type="component" value="Unassembled WGS sequence"/>
</dbReference>
<evidence type="ECO:0000313" key="2">
    <source>
        <dbReference type="EMBL" id="KAK0715448.1"/>
    </source>
</evidence>
<gene>
    <name evidence="2" type="ORF">B0H67DRAFT_580729</name>
</gene>
<keyword evidence="3" id="KW-1185">Reference proteome</keyword>
<reference evidence="2" key="1">
    <citation type="submission" date="2023-06" db="EMBL/GenBank/DDBJ databases">
        <title>Genome-scale phylogeny and comparative genomics of the fungal order Sordariales.</title>
        <authorList>
            <consortium name="Lawrence Berkeley National Laboratory"/>
            <person name="Hensen N."/>
            <person name="Bonometti L."/>
            <person name="Westerberg I."/>
            <person name="Brannstrom I.O."/>
            <person name="Guillou S."/>
            <person name="Cros-Aarteil S."/>
            <person name="Calhoun S."/>
            <person name="Haridas S."/>
            <person name="Kuo A."/>
            <person name="Mondo S."/>
            <person name="Pangilinan J."/>
            <person name="Riley R."/>
            <person name="Labutti K."/>
            <person name="Andreopoulos B."/>
            <person name="Lipzen A."/>
            <person name="Chen C."/>
            <person name="Yanf M."/>
            <person name="Daum C."/>
            <person name="Ng V."/>
            <person name="Clum A."/>
            <person name="Steindorff A."/>
            <person name="Ohm R."/>
            <person name="Martin F."/>
            <person name="Silar P."/>
            <person name="Natvig D."/>
            <person name="Lalanne C."/>
            <person name="Gautier V."/>
            <person name="Ament-Velasquez S.L."/>
            <person name="Kruys A."/>
            <person name="Hutchinson M.I."/>
            <person name="Powell A.J."/>
            <person name="Barry K."/>
            <person name="Miller A.N."/>
            <person name="Grigoriev I.V."/>
            <person name="Debuchy R."/>
            <person name="Gladieux P."/>
            <person name="Thoren M.H."/>
            <person name="Johannesson H."/>
        </authorList>
    </citation>
    <scope>NUCLEOTIDE SEQUENCE</scope>
    <source>
        <strain evidence="2">SMH4607-1</strain>
    </source>
</reference>
<accession>A0AA40AGJ6</accession>
<dbReference type="AlphaFoldDB" id="A0AA40AGJ6"/>
<comment type="caution">
    <text evidence="2">The sequence shown here is derived from an EMBL/GenBank/DDBJ whole genome shotgun (WGS) entry which is preliminary data.</text>
</comment>
<feature type="region of interest" description="Disordered" evidence="1">
    <location>
        <begin position="1"/>
        <end position="24"/>
    </location>
</feature>
<dbReference type="EMBL" id="JAUKUA010000004">
    <property type="protein sequence ID" value="KAK0715448.1"/>
    <property type="molecule type" value="Genomic_DNA"/>
</dbReference>
<organism evidence="2 3">
    <name type="scientific">Lasiosphaeris hirsuta</name>
    <dbReference type="NCBI Taxonomy" id="260670"/>
    <lineage>
        <taxon>Eukaryota</taxon>
        <taxon>Fungi</taxon>
        <taxon>Dikarya</taxon>
        <taxon>Ascomycota</taxon>
        <taxon>Pezizomycotina</taxon>
        <taxon>Sordariomycetes</taxon>
        <taxon>Sordariomycetidae</taxon>
        <taxon>Sordariales</taxon>
        <taxon>Lasiosphaeriaceae</taxon>
        <taxon>Lasiosphaeris</taxon>
    </lineage>
</organism>
<evidence type="ECO:0000313" key="3">
    <source>
        <dbReference type="Proteomes" id="UP001172102"/>
    </source>
</evidence>
<evidence type="ECO:0000256" key="1">
    <source>
        <dbReference type="SAM" id="MobiDB-lite"/>
    </source>
</evidence>